<dbReference type="GeneID" id="8860019"/>
<proteinExistence type="predicted"/>
<sequence length="711" mass="81334">MPARKRKNSKRKDCKHQPVPKQRKTTTDKKTEENNQAEDINEHVHQVIYDGQEAFQVVRTQTKSKVAPSSLESVDNLPSLQKEFNVSKYIGKTIYYIDMGSSFIKACNCTVPKEGTDLLCRFLRFDGDKKDFLPSRSWIRVNQTGSPEVKTGSPEEVSTSPSSWEEIENIKKVFMVSELLEIEFKGGRRERVADLISLITTNIFKNLTTKKTRNKSYFHGVSALFFTCPTGTSDYVKLIYRNAILDAFTRLSSNTLNLNDVYITEESSCLQHFVHASLLVSNSGVMIADLGHLTLDVIMLEMKEKEPIVTFKNGNASGISLIHDVFTKHGIDPCEAMAELFDDPESEELPPHYQDLEDEIQQALEKITKPLAMMMFHNGVKLLYFCGAITKLVYFRKSLEKMVSVERLEQVKKELSPYLKDEYLNKNVESCEIIEESSGGSALLRGIESIITSSLKSRDDNNPSNASIPLILKEEPSVVGTNSTNETEDQFVPAMIQESEIEQDGKTSTIKELVLNGTLFDMYVKQDTELFLLRFSPLIDINKVKTITQENCERIGLLEFLRFTRLKIYFDRSIDPIKHCFYLRLQLEKDYLASHIYYKKKRNFFKVAVKIEHKMDEELGTGPRDEIEEYNDHDEEEEIECLNDEDLNSLKKHLSKCVNCGGATSLASKHNTSYTTIDDYNKYLGKDIGLGLICNSCYQKYYNKKRDKQSD</sequence>
<dbReference type="InParanoid" id="D2V8J0"/>
<gene>
    <name evidence="2" type="ORF">NAEGRDRAFT_65173</name>
</gene>
<dbReference type="AlphaFoldDB" id="D2V8J0"/>
<dbReference type="RefSeq" id="XP_002679560.1">
    <property type="nucleotide sequence ID" value="XM_002679514.1"/>
</dbReference>
<organism evidence="3">
    <name type="scientific">Naegleria gruberi</name>
    <name type="common">Amoeba</name>
    <dbReference type="NCBI Taxonomy" id="5762"/>
    <lineage>
        <taxon>Eukaryota</taxon>
        <taxon>Discoba</taxon>
        <taxon>Heterolobosea</taxon>
        <taxon>Tetramitia</taxon>
        <taxon>Eutetramitia</taxon>
        <taxon>Vahlkampfiidae</taxon>
        <taxon>Naegleria</taxon>
    </lineage>
</organism>
<dbReference type="VEuPathDB" id="AmoebaDB:NAEGRDRAFT_65173"/>
<accession>D2V8J0</accession>
<feature type="region of interest" description="Disordered" evidence="1">
    <location>
        <begin position="1"/>
        <end position="40"/>
    </location>
</feature>
<evidence type="ECO:0000256" key="1">
    <source>
        <dbReference type="SAM" id="MobiDB-lite"/>
    </source>
</evidence>
<evidence type="ECO:0000313" key="2">
    <source>
        <dbReference type="EMBL" id="EFC46816.1"/>
    </source>
</evidence>
<keyword evidence="3" id="KW-1185">Reference proteome</keyword>
<dbReference type="EMBL" id="GG738857">
    <property type="protein sequence ID" value="EFC46816.1"/>
    <property type="molecule type" value="Genomic_DNA"/>
</dbReference>
<feature type="compositionally biased region" description="Basic residues" evidence="1">
    <location>
        <begin position="1"/>
        <end position="14"/>
    </location>
</feature>
<name>D2V8J0_NAEGR</name>
<dbReference type="Proteomes" id="UP000006671">
    <property type="component" value="Unassembled WGS sequence"/>
</dbReference>
<dbReference type="KEGG" id="ngr:NAEGRDRAFT_65173"/>
<protein>
    <submittedName>
        <fullName evidence="2">Predicted protein</fullName>
    </submittedName>
</protein>
<evidence type="ECO:0000313" key="3">
    <source>
        <dbReference type="Proteomes" id="UP000006671"/>
    </source>
</evidence>
<reference evidence="2 3" key="1">
    <citation type="journal article" date="2010" name="Cell">
        <title>The genome of Naegleria gruberi illuminates early eukaryotic versatility.</title>
        <authorList>
            <person name="Fritz-Laylin L.K."/>
            <person name="Prochnik S.E."/>
            <person name="Ginger M.L."/>
            <person name="Dacks J.B."/>
            <person name="Carpenter M.L."/>
            <person name="Field M.C."/>
            <person name="Kuo A."/>
            <person name="Paredez A."/>
            <person name="Chapman J."/>
            <person name="Pham J."/>
            <person name="Shu S."/>
            <person name="Neupane R."/>
            <person name="Cipriano M."/>
            <person name="Mancuso J."/>
            <person name="Tu H."/>
            <person name="Salamov A."/>
            <person name="Lindquist E."/>
            <person name="Shapiro H."/>
            <person name="Lucas S."/>
            <person name="Grigoriev I.V."/>
            <person name="Cande W.Z."/>
            <person name="Fulton C."/>
            <person name="Rokhsar D.S."/>
            <person name="Dawson S.C."/>
        </authorList>
    </citation>
    <scope>NUCLEOTIDE SEQUENCE [LARGE SCALE GENOMIC DNA]</scope>
    <source>
        <strain evidence="2 3">NEG-M</strain>
    </source>
</reference>